<comment type="caution">
    <text evidence="1">The sequence shown here is derived from an EMBL/GenBank/DDBJ whole genome shotgun (WGS) entry which is preliminary data.</text>
</comment>
<dbReference type="EMBL" id="CAQL01000859">
    <property type="protein sequence ID" value="CCQ57625.1"/>
    <property type="molecule type" value="Genomic_DNA"/>
</dbReference>
<name>T2IZS1_CROWT</name>
<sequence length="39" mass="4134">MRNRLTGLGLGIIFEIALTQTLGESILRLSSPASVSKCS</sequence>
<evidence type="ECO:0000313" key="1">
    <source>
        <dbReference type="EMBL" id="CCQ57625.1"/>
    </source>
</evidence>
<proteinExistence type="predicted"/>
<evidence type="ECO:0000313" key="2">
    <source>
        <dbReference type="Proteomes" id="UP000017981"/>
    </source>
</evidence>
<accession>T2IZS1</accession>
<gene>
    <name evidence="1" type="ORF">CWATWH0005_5617</name>
</gene>
<reference evidence="1 2" key="2">
    <citation type="submission" date="2013-09" db="EMBL/GenBank/DDBJ databases">
        <title>Whole genome comparison of six Crocosphaera watsonii strains with differing phenotypes.</title>
        <authorList>
            <person name="Bench S.R."/>
            <person name="Heller P."/>
            <person name="Frank I."/>
            <person name="Arciniega M."/>
            <person name="Shilova I.N."/>
            <person name="Zehr J.P."/>
        </authorList>
    </citation>
    <scope>NUCLEOTIDE SEQUENCE [LARGE SCALE GENOMIC DNA]</scope>
    <source>
        <strain evidence="1 2">WH 0005</strain>
    </source>
</reference>
<dbReference type="AlphaFoldDB" id="T2IZS1"/>
<reference evidence="1 2" key="1">
    <citation type="submission" date="2013-01" db="EMBL/GenBank/DDBJ databases">
        <authorList>
            <person name="Bench S."/>
        </authorList>
    </citation>
    <scope>NUCLEOTIDE SEQUENCE [LARGE SCALE GENOMIC DNA]</scope>
    <source>
        <strain evidence="1 2">WH 0005</strain>
    </source>
</reference>
<protein>
    <submittedName>
        <fullName evidence="1">Uncharacterized protein</fullName>
    </submittedName>
</protein>
<dbReference type="Proteomes" id="UP000017981">
    <property type="component" value="Unassembled WGS sequence"/>
</dbReference>
<organism evidence="1 2">
    <name type="scientific">Crocosphaera watsonii WH 0005</name>
    <dbReference type="NCBI Taxonomy" id="423472"/>
    <lineage>
        <taxon>Bacteria</taxon>
        <taxon>Bacillati</taxon>
        <taxon>Cyanobacteriota</taxon>
        <taxon>Cyanophyceae</taxon>
        <taxon>Oscillatoriophycideae</taxon>
        <taxon>Chroococcales</taxon>
        <taxon>Aphanothecaceae</taxon>
        <taxon>Crocosphaera</taxon>
    </lineage>
</organism>